<proteinExistence type="predicted"/>
<dbReference type="Proteomes" id="UP001176961">
    <property type="component" value="Unassembled WGS sequence"/>
</dbReference>
<protein>
    <submittedName>
        <fullName evidence="1">Uncharacterized protein</fullName>
    </submittedName>
</protein>
<comment type="caution">
    <text evidence="1">The sequence shown here is derived from an EMBL/GenBank/DDBJ whole genome shotgun (WGS) entry which is preliminary data.</text>
</comment>
<dbReference type="AlphaFoldDB" id="A0AA36M534"/>
<name>A0AA36M534_CYLNA</name>
<dbReference type="EMBL" id="CATQJL010000223">
    <property type="protein sequence ID" value="CAJ0598443.1"/>
    <property type="molecule type" value="Genomic_DNA"/>
</dbReference>
<keyword evidence="2" id="KW-1185">Reference proteome</keyword>
<gene>
    <name evidence="1" type="ORF">CYNAS_LOCUS10426</name>
</gene>
<sequence>MKSSTSIPGAGSAMLRGVKLRKCDYLTNLPAFHPCLDIRCKGKHQMEEVKLTIAKLLS</sequence>
<reference evidence="1" key="1">
    <citation type="submission" date="2023-07" db="EMBL/GenBank/DDBJ databases">
        <authorList>
            <consortium name="CYATHOMIX"/>
        </authorList>
    </citation>
    <scope>NUCLEOTIDE SEQUENCE</scope>
    <source>
        <strain evidence="1">N/A</strain>
    </source>
</reference>
<accession>A0AA36M534</accession>
<organism evidence="1 2">
    <name type="scientific">Cylicocyclus nassatus</name>
    <name type="common">Nematode worm</name>
    <dbReference type="NCBI Taxonomy" id="53992"/>
    <lineage>
        <taxon>Eukaryota</taxon>
        <taxon>Metazoa</taxon>
        <taxon>Ecdysozoa</taxon>
        <taxon>Nematoda</taxon>
        <taxon>Chromadorea</taxon>
        <taxon>Rhabditida</taxon>
        <taxon>Rhabditina</taxon>
        <taxon>Rhabditomorpha</taxon>
        <taxon>Strongyloidea</taxon>
        <taxon>Strongylidae</taxon>
        <taxon>Cylicocyclus</taxon>
    </lineage>
</organism>
<evidence type="ECO:0000313" key="1">
    <source>
        <dbReference type="EMBL" id="CAJ0598443.1"/>
    </source>
</evidence>
<evidence type="ECO:0000313" key="2">
    <source>
        <dbReference type="Proteomes" id="UP001176961"/>
    </source>
</evidence>